<dbReference type="RefSeq" id="WP_251223594.1">
    <property type="nucleotide sequence ID" value="NZ_JAMBOL010000010.1"/>
</dbReference>
<dbReference type="InterPro" id="IPR011611">
    <property type="entry name" value="PfkB_dom"/>
</dbReference>
<feature type="domain" description="Carbohydrate kinase PfkB" evidence="7">
    <location>
        <begin position="2"/>
        <end position="295"/>
    </location>
</feature>
<evidence type="ECO:0000256" key="4">
    <source>
        <dbReference type="ARBA" id="ARBA00022777"/>
    </source>
</evidence>
<dbReference type="GO" id="GO:0008865">
    <property type="term" value="F:fructokinase activity"/>
    <property type="evidence" value="ECO:0007669"/>
    <property type="project" value="UniProtKB-ARBA"/>
</dbReference>
<evidence type="ECO:0000313" key="9">
    <source>
        <dbReference type="Proteomes" id="UP001139179"/>
    </source>
</evidence>
<keyword evidence="3" id="KW-0547">Nucleotide-binding</keyword>
<dbReference type="CDD" id="cd01166">
    <property type="entry name" value="KdgK"/>
    <property type="match status" value="1"/>
</dbReference>
<accession>A0A9X2DQ32</accession>
<evidence type="ECO:0000256" key="6">
    <source>
        <dbReference type="RuleBase" id="RU003704"/>
    </source>
</evidence>
<comment type="similarity">
    <text evidence="1 6">Belongs to the carbohydrate kinase PfkB family.</text>
</comment>
<dbReference type="PANTHER" id="PTHR43085:SF1">
    <property type="entry name" value="PSEUDOURIDINE KINASE-RELATED"/>
    <property type="match status" value="1"/>
</dbReference>
<evidence type="ECO:0000256" key="1">
    <source>
        <dbReference type="ARBA" id="ARBA00010688"/>
    </source>
</evidence>
<keyword evidence="5" id="KW-0067">ATP-binding</keyword>
<dbReference type="InterPro" id="IPR029056">
    <property type="entry name" value="Ribokinase-like"/>
</dbReference>
<dbReference type="Proteomes" id="UP001139179">
    <property type="component" value="Unassembled WGS sequence"/>
</dbReference>
<keyword evidence="2 6" id="KW-0808">Transferase</keyword>
<evidence type="ECO:0000313" key="8">
    <source>
        <dbReference type="EMBL" id="MCM3714824.1"/>
    </source>
</evidence>
<evidence type="ECO:0000259" key="7">
    <source>
        <dbReference type="Pfam" id="PF00294"/>
    </source>
</evidence>
<name>A0A9X2DQ32_9BACI</name>
<dbReference type="GO" id="GO:0005524">
    <property type="term" value="F:ATP binding"/>
    <property type="evidence" value="ECO:0007669"/>
    <property type="project" value="UniProtKB-KW"/>
</dbReference>
<dbReference type="EMBL" id="JAMBOL010000010">
    <property type="protein sequence ID" value="MCM3714824.1"/>
    <property type="molecule type" value="Genomic_DNA"/>
</dbReference>
<dbReference type="GO" id="GO:0006000">
    <property type="term" value="P:fructose metabolic process"/>
    <property type="evidence" value="ECO:0007669"/>
    <property type="project" value="UniProtKB-ARBA"/>
</dbReference>
<evidence type="ECO:0000256" key="3">
    <source>
        <dbReference type="ARBA" id="ARBA00022741"/>
    </source>
</evidence>
<dbReference type="InterPro" id="IPR002173">
    <property type="entry name" value="Carboh/pur_kinase_PfkB_CS"/>
</dbReference>
<protein>
    <submittedName>
        <fullName evidence="8">Sugar kinase</fullName>
    </submittedName>
</protein>
<dbReference type="PRINTS" id="PR00990">
    <property type="entry name" value="RIBOKINASE"/>
</dbReference>
<keyword evidence="9" id="KW-1185">Reference proteome</keyword>
<dbReference type="PROSITE" id="PS00584">
    <property type="entry name" value="PFKB_KINASES_2"/>
    <property type="match status" value="1"/>
</dbReference>
<sequence>MDIVTLGETMVLFTPDSTGLMRYANSFSRKFGGAESNYAIGLTRLGHQAGWISRVGDDELGKAMLAFIRGEGVDVSQVKVDDSAPTGIYFKEIRSANEVRVQYYRKGSAASRLSMEDIREDYIAQAKYLHISGITPALSESCHEAINEAIAIAKKHDVKIIFDPNLRKKLWTEDKARRVLLDLAAQVDIILPGIDEGKFMFGESDPETLGRLFLDQGASLVVLKVGAKGAYYFTNEESKLVSGFKVDQIVDPVGAGDGFAAGFTSGLLDGLSIEQAVQRGNAVGAMVTMINGDVEGLPEKYEVENFMNATGEDVSR</sequence>
<dbReference type="PANTHER" id="PTHR43085">
    <property type="entry name" value="HEXOKINASE FAMILY MEMBER"/>
    <property type="match status" value="1"/>
</dbReference>
<dbReference type="SUPFAM" id="SSF53613">
    <property type="entry name" value="Ribokinase-like"/>
    <property type="match status" value="1"/>
</dbReference>
<dbReference type="Gene3D" id="3.40.1190.20">
    <property type="match status" value="1"/>
</dbReference>
<dbReference type="Pfam" id="PF00294">
    <property type="entry name" value="PfkB"/>
    <property type="match status" value="1"/>
</dbReference>
<evidence type="ECO:0000256" key="5">
    <source>
        <dbReference type="ARBA" id="ARBA00022840"/>
    </source>
</evidence>
<dbReference type="InterPro" id="IPR002139">
    <property type="entry name" value="Ribo/fructo_kinase"/>
</dbReference>
<evidence type="ECO:0000256" key="2">
    <source>
        <dbReference type="ARBA" id="ARBA00022679"/>
    </source>
</evidence>
<dbReference type="InterPro" id="IPR050306">
    <property type="entry name" value="PfkB_Carbo_kinase"/>
</dbReference>
<organism evidence="8 9">
    <name type="scientific">Halalkalibacter oceani</name>
    <dbReference type="NCBI Taxonomy" id="1653776"/>
    <lineage>
        <taxon>Bacteria</taxon>
        <taxon>Bacillati</taxon>
        <taxon>Bacillota</taxon>
        <taxon>Bacilli</taxon>
        <taxon>Bacillales</taxon>
        <taxon>Bacillaceae</taxon>
        <taxon>Halalkalibacter</taxon>
    </lineage>
</organism>
<proteinExistence type="inferred from homology"/>
<comment type="caution">
    <text evidence="8">The sequence shown here is derived from an EMBL/GenBank/DDBJ whole genome shotgun (WGS) entry which is preliminary data.</text>
</comment>
<reference evidence="8" key="1">
    <citation type="submission" date="2022-05" db="EMBL/GenBank/DDBJ databases">
        <title>Comparative Genomics of Spacecraft Associated Microbes.</title>
        <authorList>
            <person name="Tran M.T."/>
            <person name="Wright A."/>
            <person name="Seuylemezian A."/>
            <person name="Eisen J."/>
            <person name="Coil D."/>
        </authorList>
    </citation>
    <scope>NUCLEOTIDE SEQUENCE</scope>
    <source>
        <strain evidence="8">214.1.1</strain>
    </source>
</reference>
<gene>
    <name evidence="8" type="ORF">M3202_12110</name>
</gene>
<keyword evidence="4 6" id="KW-0418">Kinase</keyword>
<dbReference type="AlphaFoldDB" id="A0A9X2DQ32"/>